<evidence type="ECO:0000313" key="3">
    <source>
        <dbReference type="EMBL" id="CAE4572132.1"/>
    </source>
</evidence>
<accession>A0A6T0VUU4</accession>
<feature type="region of interest" description="Disordered" evidence="1">
    <location>
        <begin position="125"/>
        <end position="144"/>
    </location>
</feature>
<sequence>MKPRPSYRRLAACLFFVLPALAVRPHGEDLPQDALDSDAPLETAEAAVDTGGRPQQPPTQPRPSNSRPFGEKLGMGTSGEKISGSERAFPASCAPHMFTDRWKTPSGSAPLPAGRGEAAAVTTVISPPLGPHGKKRGVGGVAGGTPGGTAGAAAAGRGPPSGIRASFISGMLRICASAPVEGDVCQFRVTAYWLAGISVAVLEGESFSGDARRLGMRRAELEARIKAATKLGAEQRCAILDRFCGSEASMLAKDEVQAGSDVKS</sequence>
<name>A0A6T0VUU4_9DINO</name>
<proteinExistence type="predicted"/>
<evidence type="ECO:0000256" key="2">
    <source>
        <dbReference type="SAM" id="SignalP"/>
    </source>
</evidence>
<dbReference type="AlphaFoldDB" id="A0A6T0VUU4"/>
<evidence type="ECO:0000256" key="1">
    <source>
        <dbReference type="SAM" id="MobiDB-lite"/>
    </source>
</evidence>
<feature type="signal peptide" evidence="2">
    <location>
        <begin position="1"/>
        <end position="22"/>
    </location>
</feature>
<dbReference type="EMBL" id="HBNR01017791">
    <property type="protein sequence ID" value="CAE4572132.1"/>
    <property type="molecule type" value="Transcribed_RNA"/>
</dbReference>
<evidence type="ECO:0000313" key="4">
    <source>
        <dbReference type="EMBL" id="CAE4572135.1"/>
    </source>
</evidence>
<protein>
    <recommendedName>
        <fullName evidence="5">Peptidylprolyl isomerase</fullName>
    </recommendedName>
</protein>
<organism evidence="4">
    <name type="scientific">Alexandrium monilatum</name>
    <dbReference type="NCBI Taxonomy" id="311494"/>
    <lineage>
        <taxon>Eukaryota</taxon>
        <taxon>Sar</taxon>
        <taxon>Alveolata</taxon>
        <taxon>Dinophyceae</taxon>
        <taxon>Gonyaulacales</taxon>
        <taxon>Pyrocystaceae</taxon>
        <taxon>Alexandrium</taxon>
    </lineage>
</organism>
<gene>
    <name evidence="3" type="ORF">AMON00008_LOCUS11751</name>
    <name evidence="4" type="ORF">AMON00008_LOCUS11754</name>
</gene>
<dbReference type="EMBL" id="HBNR01017794">
    <property type="protein sequence ID" value="CAE4572135.1"/>
    <property type="molecule type" value="Transcribed_RNA"/>
</dbReference>
<keyword evidence="2" id="KW-0732">Signal</keyword>
<reference evidence="4" key="1">
    <citation type="submission" date="2021-01" db="EMBL/GenBank/DDBJ databases">
        <authorList>
            <person name="Corre E."/>
            <person name="Pelletier E."/>
            <person name="Niang G."/>
            <person name="Scheremetjew M."/>
            <person name="Finn R."/>
            <person name="Kale V."/>
            <person name="Holt S."/>
            <person name="Cochrane G."/>
            <person name="Meng A."/>
            <person name="Brown T."/>
            <person name="Cohen L."/>
        </authorList>
    </citation>
    <scope>NUCLEOTIDE SEQUENCE</scope>
    <source>
        <strain evidence="4">CCMP3105</strain>
    </source>
</reference>
<feature type="region of interest" description="Disordered" evidence="1">
    <location>
        <begin position="27"/>
        <end position="85"/>
    </location>
</feature>
<feature type="chain" id="PRO_5036191533" description="Peptidylprolyl isomerase" evidence="2">
    <location>
        <begin position="23"/>
        <end position="264"/>
    </location>
</feature>
<evidence type="ECO:0008006" key="5">
    <source>
        <dbReference type="Google" id="ProtNLM"/>
    </source>
</evidence>